<evidence type="ECO:0000313" key="1">
    <source>
        <dbReference type="EMBL" id="MSS59512.1"/>
    </source>
</evidence>
<keyword evidence="2" id="KW-1185">Reference proteome</keyword>
<dbReference type="RefSeq" id="WP_154505767.1">
    <property type="nucleotide sequence ID" value="NZ_VUMN01000035.1"/>
</dbReference>
<reference evidence="1 2" key="1">
    <citation type="submission" date="2019-08" db="EMBL/GenBank/DDBJ databases">
        <title>In-depth cultivation of the pig gut microbiome towards novel bacterial diversity and tailored functional studies.</title>
        <authorList>
            <person name="Wylensek D."/>
            <person name="Hitch T.C.A."/>
            <person name="Clavel T."/>
        </authorList>
    </citation>
    <scope>NUCLEOTIDE SEQUENCE [LARGE SCALE GENOMIC DNA]</scope>
    <source>
        <strain evidence="1 2">Oil+RF-744-GAM-WT-6</strain>
    </source>
</reference>
<sequence length="279" mass="32951">MNRETYLERLGAFRSSCHVYQYEKELSEKLQKENPALIEQMPEDPDSFRIGLSENLGRGDLELLQFLRKDIRFVDATFQMIEQDYPDAREIIYEVYINHKGQEATALELGLTRNQVQYISEKCLREVLAVSYPPVQRIPAGFAGTAGEFKKECRDYFFYIGRIQELIRDLDQTEYLRQDVTAISYMRIGQSPQRKEKNPLRLLTSKERLQAELDEQKDHVDQVIQVLRNIPFFSYSGMIWMLYVQNRSYSEIAKLYSLNKDNLGRQISEQFRRTVSRNE</sequence>
<name>A0A7X2NU44_9FIRM</name>
<proteinExistence type="predicted"/>
<dbReference type="Proteomes" id="UP000461880">
    <property type="component" value="Unassembled WGS sequence"/>
</dbReference>
<gene>
    <name evidence="1" type="ORF">FYJ51_11475</name>
</gene>
<accession>A0A7X2NU44</accession>
<dbReference type="AlphaFoldDB" id="A0A7X2NU44"/>
<protein>
    <submittedName>
        <fullName evidence="1">Uncharacterized protein</fullName>
    </submittedName>
</protein>
<comment type="caution">
    <text evidence="1">The sequence shown here is derived from an EMBL/GenBank/DDBJ whole genome shotgun (WGS) entry which is preliminary data.</text>
</comment>
<organism evidence="1 2">
    <name type="scientific">Stecheria intestinalis</name>
    <dbReference type="NCBI Taxonomy" id="2606630"/>
    <lineage>
        <taxon>Bacteria</taxon>
        <taxon>Bacillati</taxon>
        <taxon>Bacillota</taxon>
        <taxon>Erysipelotrichia</taxon>
        <taxon>Erysipelotrichales</taxon>
        <taxon>Erysipelotrichaceae</taxon>
        <taxon>Stecheria</taxon>
    </lineage>
</organism>
<evidence type="ECO:0000313" key="2">
    <source>
        <dbReference type="Proteomes" id="UP000461880"/>
    </source>
</evidence>
<dbReference type="EMBL" id="VUMN01000035">
    <property type="protein sequence ID" value="MSS59512.1"/>
    <property type="molecule type" value="Genomic_DNA"/>
</dbReference>